<gene>
    <name evidence="2" type="ORF">JCM19237_3900</name>
</gene>
<sequence>MATKFMATKKVHSTPSPETQTEAMKIARATQKPGQTKEQTKLIAQGIQHGIELYKKQQKAKSRERDKLRKKQIKDKQTDTDEVTTATAPAHDHAPARQQWLPWVLLALSWVALSLTPSFKHSREANKENCTMRLFYIAHWLCLPPPACSSAVAALIKPIPPSIVTKSTTFAGIALTVFRHRMNAKPITYLPLCSRPKARKAGNRSNA</sequence>
<dbReference type="AlphaFoldDB" id="A0A090QY84"/>
<evidence type="ECO:0000256" key="1">
    <source>
        <dbReference type="SAM" id="MobiDB-lite"/>
    </source>
</evidence>
<evidence type="ECO:0000313" key="3">
    <source>
        <dbReference type="Proteomes" id="UP000029227"/>
    </source>
</evidence>
<feature type="region of interest" description="Disordered" evidence="1">
    <location>
        <begin position="55"/>
        <end position="93"/>
    </location>
</feature>
<evidence type="ECO:0008006" key="4">
    <source>
        <dbReference type="Google" id="ProtNLM"/>
    </source>
</evidence>
<reference evidence="2 3" key="1">
    <citation type="journal article" date="2014" name="Genome Announc.">
        <title>Draft Genome Sequences of Two Vibrionaceae Species, Vibrio ponticus C121 and Photobacterium aphoticum C119, Isolated as Coral Reef Microbiota.</title>
        <authorList>
            <person name="Al-saari N."/>
            <person name="Meirelles P.M."/>
            <person name="Mino S."/>
            <person name="Suda W."/>
            <person name="Oshima K."/>
            <person name="Hattori M."/>
            <person name="Ohkuma M."/>
            <person name="Thompson F.L."/>
            <person name="Gomez-Gil B."/>
            <person name="Sawabe T."/>
            <person name="Sawabe T."/>
        </authorList>
    </citation>
    <scope>NUCLEOTIDE SEQUENCE [LARGE SCALE GENOMIC DNA]</scope>
    <source>
        <strain evidence="2 3">JCM 19237</strain>
    </source>
</reference>
<dbReference type="eggNOG" id="ENOG5032Y7H">
    <property type="taxonomic scope" value="Bacteria"/>
</dbReference>
<comment type="caution">
    <text evidence="2">The sequence shown here is derived from an EMBL/GenBank/DDBJ whole genome shotgun (WGS) entry which is preliminary data.</text>
</comment>
<feature type="region of interest" description="Disordered" evidence="1">
    <location>
        <begin position="1"/>
        <end position="23"/>
    </location>
</feature>
<dbReference type="EMBL" id="BBMN01000013">
    <property type="protein sequence ID" value="GAL06834.1"/>
    <property type="molecule type" value="Genomic_DNA"/>
</dbReference>
<evidence type="ECO:0000313" key="2">
    <source>
        <dbReference type="EMBL" id="GAL06834.1"/>
    </source>
</evidence>
<name>A0A090QY84_9GAMM</name>
<proteinExistence type="predicted"/>
<dbReference type="STRING" id="754436.JCM19237_3900"/>
<protein>
    <recommendedName>
        <fullName evidence="4">DUF2956 domain-containing protein</fullName>
    </recommendedName>
</protein>
<dbReference type="Proteomes" id="UP000029227">
    <property type="component" value="Unassembled WGS sequence"/>
</dbReference>
<dbReference type="InterPro" id="IPR021339">
    <property type="entry name" value="DUF2956"/>
</dbReference>
<organism evidence="2 3">
    <name type="scientific">Photobacterium aphoticum</name>
    <dbReference type="NCBI Taxonomy" id="754436"/>
    <lineage>
        <taxon>Bacteria</taxon>
        <taxon>Pseudomonadati</taxon>
        <taxon>Pseudomonadota</taxon>
        <taxon>Gammaproteobacteria</taxon>
        <taxon>Vibrionales</taxon>
        <taxon>Vibrionaceae</taxon>
        <taxon>Photobacterium</taxon>
    </lineage>
</organism>
<feature type="compositionally biased region" description="Polar residues" evidence="1">
    <location>
        <begin position="13"/>
        <end position="22"/>
    </location>
</feature>
<accession>A0A090QY84</accession>
<dbReference type="Pfam" id="PF11169">
    <property type="entry name" value="DUF2956"/>
    <property type="match status" value="1"/>
</dbReference>